<organism evidence="1 2">
    <name type="scientific">Ignicoccus pacificus DSM 13166</name>
    <dbReference type="NCBI Taxonomy" id="940294"/>
    <lineage>
        <taxon>Archaea</taxon>
        <taxon>Thermoproteota</taxon>
        <taxon>Thermoprotei</taxon>
        <taxon>Desulfurococcales</taxon>
        <taxon>Desulfurococcaceae</taxon>
        <taxon>Ignicoccus</taxon>
    </lineage>
</organism>
<gene>
    <name evidence="1" type="ORF">IPA_09715</name>
</gene>
<dbReference type="Proteomes" id="UP001063698">
    <property type="component" value="Chromosome"/>
</dbReference>
<evidence type="ECO:0000313" key="2">
    <source>
        <dbReference type="Proteomes" id="UP001063698"/>
    </source>
</evidence>
<sequence>MGALLLLLSDEVLLPPWGIIGTIDPLIPSSPPSAKEAIILRDLVEQLMASAPKESIGGRAQVMHALSVSGIYYEYELANKYFNYIEKLVLESLEGRVSEDAISQILDNLLNKVDIHDQPMSAKELTKLLPFAKLMSKDLQAMAFNYLTAVQDYMDKEGGAILVEGLHSPQPYMVTVSQSSIFRY</sequence>
<reference evidence="1" key="1">
    <citation type="submission" date="2013-11" db="EMBL/GenBank/DDBJ databases">
        <title>Comparative genomics of Ignicoccus.</title>
        <authorList>
            <person name="Podar M."/>
        </authorList>
    </citation>
    <scope>NUCLEOTIDE SEQUENCE</scope>
    <source>
        <strain evidence="1">DSM 13166</strain>
    </source>
</reference>
<proteinExistence type="predicted"/>
<protein>
    <submittedName>
        <fullName evidence="1">Uncharacterized protein</fullName>
    </submittedName>
</protein>
<dbReference type="AlphaFoldDB" id="A0A977KCR8"/>
<keyword evidence="2" id="KW-1185">Reference proteome</keyword>
<evidence type="ECO:0000313" key="1">
    <source>
        <dbReference type="EMBL" id="UXD22933.1"/>
    </source>
</evidence>
<dbReference type="EMBL" id="CP006868">
    <property type="protein sequence ID" value="UXD22933.1"/>
    <property type="molecule type" value="Genomic_DNA"/>
</dbReference>
<name>A0A977KCR8_9CREN</name>
<accession>A0A977KCR8</accession>
<dbReference type="KEGG" id="ipc:IPA_09715"/>